<feature type="compositionally biased region" description="Low complexity" evidence="12">
    <location>
        <begin position="354"/>
        <end position="381"/>
    </location>
</feature>
<evidence type="ECO:0000256" key="2">
    <source>
        <dbReference type="ARBA" id="ARBA00004496"/>
    </source>
</evidence>
<evidence type="ECO:0000256" key="6">
    <source>
        <dbReference type="ARBA" id="ARBA00022553"/>
    </source>
</evidence>
<evidence type="ECO:0000256" key="10">
    <source>
        <dbReference type="PIRNR" id="PIRNR005290"/>
    </source>
</evidence>
<dbReference type="GO" id="GO:0030015">
    <property type="term" value="C:CCR4-NOT core complex"/>
    <property type="evidence" value="ECO:0007669"/>
    <property type="project" value="UniProtKB-UniRule"/>
</dbReference>
<dbReference type="GO" id="GO:0000932">
    <property type="term" value="C:P-body"/>
    <property type="evidence" value="ECO:0007669"/>
    <property type="project" value="UniProtKB-UniRule"/>
</dbReference>
<dbReference type="Pfam" id="PF04065">
    <property type="entry name" value="Not3"/>
    <property type="match status" value="1"/>
</dbReference>
<feature type="compositionally biased region" description="Basic and acidic residues" evidence="12">
    <location>
        <begin position="432"/>
        <end position="441"/>
    </location>
</feature>
<evidence type="ECO:0000256" key="1">
    <source>
        <dbReference type="ARBA" id="ARBA00004123"/>
    </source>
</evidence>
<dbReference type="FunFam" id="2.30.30.1020:FF:000006">
    <property type="entry name" value="CCR4-NOT transcription complex, subunit 3"/>
    <property type="match status" value="1"/>
</dbReference>
<evidence type="ECO:0000256" key="8">
    <source>
        <dbReference type="ARBA" id="ARBA00023163"/>
    </source>
</evidence>
<evidence type="ECO:0000256" key="12">
    <source>
        <dbReference type="SAM" id="MobiDB-lite"/>
    </source>
</evidence>
<organism evidence="15 16">
    <name type="scientific">Colletotrichum fioriniae PJ7</name>
    <dbReference type="NCBI Taxonomy" id="1445577"/>
    <lineage>
        <taxon>Eukaryota</taxon>
        <taxon>Fungi</taxon>
        <taxon>Dikarya</taxon>
        <taxon>Ascomycota</taxon>
        <taxon>Pezizomycotina</taxon>
        <taxon>Sordariomycetes</taxon>
        <taxon>Hypocreomycetidae</taxon>
        <taxon>Glomerellales</taxon>
        <taxon>Glomerellaceae</taxon>
        <taxon>Colletotrichum</taxon>
        <taxon>Colletotrichum acutatum species complex</taxon>
    </lineage>
</organism>
<evidence type="ECO:0000256" key="11">
    <source>
        <dbReference type="SAM" id="Coils"/>
    </source>
</evidence>
<dbReference type="OrthoDB" id="293823at2759"/>
<dbReference type="Gene3D" id="2.30.30.1020">
    <property type="entry name" value="CCR4-NOT complex subunit 2/3/5, C-terminal domain"/>
    <property type="match status" value="1"/>
</dbReference>
<evidence type="ECO:0000256" key="9">
    <source>
        <dbReference type="ARBA" id="ARBA00023242"/>
    </source>
</evidence>
<feature type="domain" description="CCR4-Not complex component Not N-terminal" evidence="13">
    <location>
        <begin position="3"/>
        <end position="231"/>
    </location>
</feature>
<keyword evidence="5 10" id="KW-0678">Repressor</keyword>
<evidence type="ECO:0000313" key="15">
    <source>
        <dbReference type="EMBL" id="EXF78164.1"/>
    </source>
</evidence>
<evidence type="ECO:0000259" key="13">
    <source>
        <dbReference type="Pfam" id="PF04065"/>
    </source>
</evidence>
<keyword evidence="6" id="KW-0597">Phosphoprotein</keyword>
<dbReference type="AlphaFoldDB" id="A0A010RJW0"/>
<keyword evidence="9 10" id="KW-0539">Nucleus</keyword>
<proteinExistence type="inferred from homology"/>
<keyword evidence="8 10" id="KW-0804">Transcription</keyword>
<dbReference type="InterPro" id="IPR012270">
    <property type="entry name" value="CCR4-NOT_su3/5"/>
</dbReference>
<dbReference type="PIRSF" id="PIRSF005290">
    <property type="entry name" value="NOT_su_3_5"/>
    <property type="match status" value="1"/>
</dbReference>
<evidence type="ECO:0000256" key="4">
    <source>
        <dbReference type="ARBA" id="ARBA00022490"/>
    </source>
</evidence>
<evidence type="ECO:0000259" key="14">
    <source>
        <dbReference type="Pfam" id="PF04153"/>
    </source>
</evidence>
<keyword evidence="16" id="KW-1185">Reference proteome</keyword>
<dbReference type="Proteomes" id="UP000020467">
    <property type="component" value="Unassembled WGS sequence"/>
</dbReference>
<accession>A0A010RJW0</accession>
<dbReference type="GO" id="GO:0000289">
    <property type="term" value="P:nuclear-transcribed mRNA poly(A) tail shortening"/>
    <property type="evidence" value="ECO:0007669"/>
    <property type="project" value="UniProtKB-ARBA"/>
</dbReference>
<comment type="function">
    <text evidence="10">Acts as component of the CCR4-NOT core complex, which in the nucleus seems to be a general transcription factor, and in the cytoplasm the major mRNA deadenylase involved in mRNA turnover. The NOT protein subcomplex negatively regulates the basal and activated transcription of many genes. Preferentially affects TC-type TATA element-dependent transcription. Could directly or indirectly inhibit component(s) of the general transcription machinery.</text>
</comment>
<gene>
    <name evidence="15" type="ORF">CFIO01_04509</name>
</gene>
<keyword evidence="7 10" id="KW-0805">Transcription regulation</keyword>
<feature type="compositionally biased region" description="Low complexity" evidence="12">
    <location>
        <begin position="402"/>
        <end position="431"/>
    </location>
</feature>
<feature type="coiled-coil region" evidence="11">
    <location>
        <begin position="37"/>
        <end position="67"/>
    </location>
</feature>
<dbReference type="InterPro" id="IPR038635">
    <property type="entry name" value="CCR4-NOT_su2/3/5_C_sf"/>
</dbReference>
<feature type="region of interest" description="Disordered" evidence="12">
    <location>
        <begin position="342"/>
        <end position="473"/>
    </location>
</feature>
<evidence type="ECO:0000313" key="16">
    <source>
        <dbReference type="Proteomes" id="UP000020467"/>
    </source>
</evidence>
<name>A0A010RJW0_9PEZI</name>
<dbReference type="EMBL" id="JARH01000663">
    <property type="protein sequence ID" value="EXF78164.1"/>
    <property type="molecule type" value="Genomic_DNA"/>
</dbReference>
<feature type="coiled-coil region" evidence="11">
    <location>
        <begin position="124"/>
        <end position="158"/>
    </location>
</feature>
<comment type="subcellular location">
    <subcellularLocation>
        <location evidence="2 10">Cytoplasm</location>
    </subcellularLocation>
    <subcellularLocation>
        <location evidence="1 10">Nucleus</location>
    </subcellularLocation>
</comment>
<keyword evidence="4 10" id="KW-0963">Cytoplasm</keyword>
<dbReference type="STRING" id="1445577.A0A010RJW0"/>
<sequence length="641" mass="70486">MAARKLQQEVDKCFKKVAEGVAEFEAIYEKIEQSNNISQKEKLEDNLKREIKKLQRLRDQIKTWAASNDIKDKSPLLEHRRLIETQMEKFKAVEKAMKTKAYSKEGLASSAKLDPQEQAKAEASDFLNSMVDELEQQIETLEAEAESIQATMKKGKSQTAKAERMAEIERIIERHKWHQGKLELIRRSLENGGVDTDQVTELEETIRYYVSDGMNDDFVEDEEMYEELALDEDEGAFGLAQDGDKGSSQDAQSIAEEPTPEPEIIKAPPKPKAVAEASASGRRPSSQNKSPLPALATLHMPTIIGNGAATGPTMKPAVAPARPAEGLKYASAAAAAAASDKIGISPLPPPPGAAPVTASTPGSQSKTSATSSPATTSAHPVAAKEPEPKQPPPPSTTPSEPPIANASASANASTSTSTSTSTSAKAVSATTKAEKRAKKEQAAASASGAAKASQTNGATNGVKPTAEEEEESIYHLPSSLQDLVESFEASRKRPAPLNSPSTQRMLQTSQATCPDIMDADVPRTYRPDLRLTSTGVGFPQEPLPLFDDPRLYSRIDPDTLFYVFYYKQGTPQQYLAAKALKDQSWRFHKQYQTWFQRHEEPKNITEEFEQGTYRFFDYESTWMNRRKADFKFAYKFLEDDV</sequence>
<feature type="region of interest" description="Disordered" evidence="12">
    <location>
        <begin position="237"/>
        <end position="293"/>
    </location>
</feature>
<dbReference type="InterPro" id="IPR007282">
    <property type="entry name" value="NOT2/3/5_C"/>
</dbReference>
<dbReference type="GO" id="GO:0006355">
    <property type="term" value="P:regulation of DNA-templated transcription"/>
    <property type="evidence" value="ECO:0007669"/>
    <property type="project" value="InterPro"/>
</dbReference>
<evidence type="ECO:0000256" key="3">
    <source>
        <dbReference type="ARBA" id="ARBA00007682"/>
    </source>
</evidence>
<dbReference type="KEGG" id="cfj:CFIO01_04509"/>
<feature type="compositionally biased region" description="Pro residues" evidence="12">
    <location>
        <begin position="389"/>
        <end position="401"/>
    </location>
</feature>
<dbReference type="Pfam" id="PF04153">
    <property type="entry name" value="NOT2_3_5_C"/>
    <property type="match status" value="1"/>
</dbReference>
<comment type="similarity">
    <text evidence="3 10">Belongs to the CNOT2/3/5 family.</text>
</comment>
<dbReference type="InterPro" id="IPR040168">
    <property type="entry name" value="Not2/3/5"/>
</dbReference>
<keyword evidence="10" id="KW-0010">Activator</keyword>
<reference evidence="15 16" key="1">
    <citation type="submission" date="2014-02" db="EMBL/GenBank/DDBJ databases">
        <title>The genome sequence of Colletotrichum fioriniae PJ7.</title>
        <authorList>
            <person name="Baroncelli R."/>
            <person name="Thon M.R."/>
        </authorList>
    </citation>
    <scope>NUCLEOTIDE SEQUENCE [LARGE SCALE GENOMIC DNA]</scope>
    <source>
        <strain evidence="15 16">PJ7</strain>
    </source>
</reference>
<dbReference type="InterPro" id="IPR007207">
    <property type="entry name" value="Not_N"/>
</dbReference>
<dbReference type="GO" id="GO:0005634">
    <property type="term" value="C:nucleus"/>
    <property type="evidence" value="ECO:0007669"/>
    <property type="project" value="UniProtKB-SubCell"/>
</dbReference>
<feature type="domain" description="NOT2/NOT3/NOT5 C-terminal" evidence="14">
    <location>
        <begin position="509"/>
        <end position="637"/>
    </location>
</feature>
<feature type="compositionally biased region" description="Low complexity" evidence="12">
    <location>
        <begin position="442"/>
        <end position="454"/>
    </location>
</feature>
<keyword evidence="11" id="KW-0175">Coiled coil</keyword>
<dbReference type="PANTHER" id="PTHR23326">
    <property type="entry name" value="CCR4 NOT-RELATED"/>
    <property type="match status" value="1"/>
</dbReference>
<comment type="caution">
    <text evidence="15">The sequence shown here is derived from an EMBL/GenBank/DDBJ whole genome shotgun (WGS) entry which is preliminary data.</text>
</comment>
<dbReference type="eggNOG" id="KOG2150">
    <property type="taxonomic scope" value="Eukaryota"/>
</dbReference>
<dbReference type="HOGENOM" id="CLU_013819_3_0_1"/>
<evidence type="ECO:0000256" key="5">
    <source>
        <dbReference type="ARBA" id="ARBA00022491"/>
    </source>
</evidence>
<protein>
    <recommendedName>
        <fullName evidence="10">General negative regulator of transcription subunit</fullName>
    </recommendedName>
</protein>
<evidence type="ECO:0000256" key="7">
    <source>
        <dbReference type="ARBA" id="ARBA00023015"/>
    </source>
</evidence>